<comment type="caution">
    <text evidence="1">The sequence shown here is derived from an EMBL/GenBank/DDBJ whole genome shotgun (WGS) entry which is preliminary data.</text>
</comment>
<organism evidence="1 2">
    <name type="scientific">Pseudoflavonifractor capillosus ATCC 29799</name>
    <dbReference type="NCBI Taxonomy" id="411467"/>
    <lineage>
        <taxon>Bacteria</taxon>
        <taxon>Bacillati</taxon>
        <taxon>Bacillota</taxon>
        <taxon>Clostridia</taxon>
        <taxon>Eubacteriales</taxon>
        <taxon>Oscillospiraceae</taxon>
        <taxon>Pseudoflavonifractor</taxon>
    </lineage>
</organism>
<proteinExistence type="predicted"/>
<keyword evidence="2" id="KW-1185">Reference proteome</keyword>
<dbReference type="STRING" id="411467.BACCAP_04187"/>
<sequence length="34" mass="3744">MTIDGTCGVPYNIGLLLGIGPEGREREKEERDPQ</sequence>
<dbReference type="Proteomes" id="UP000003639">
    <property type="component" value="Unassembled WGS sequence"/>
</dbReference>
<dbReference type="AlphaFoldDB" id="A6P120"/>
<evidence type="ECO:0000313" key="2">
    <source>
        <dbReference type="Proteomes" id="UP000003639"/>
    </source>
</evidence>
<name>A6P120_9FIRM</name>
<protein>
    <submittedName>
        <fullName evidence="1">Uncharacterized protein</fullName>
    </submittedName>
</protein>
<gene>
    <name evidence="1" type="ORF">BACCAP_04187</name>
</gene>
<evidence type="ECO:0000313" key="1">
    <source>
        <dbReference type="EMBL" id="EDM98041.1"/>
    </source>
</evidence>
<reference evidence="1 2" key="2">
    <citation type="submission" date="2007-06" db="EMBL/GenBank/DDBJ databases">
        <title>Draft genome sequence of Pseudoflavonifractor capillosus ATCC 29799.</title>
        <authorList>
            <person name="Sudarsanam P."/>
            <person name="Ley R."/>
            <person name="Guruge J."/>
            <person name="Turnbaugh P.J."/>
            <person name="Mahowald M."/>
            <person name="Liep D."/>
            <person name="Gordon J."/>
        </authorList>
    </citation>
    <scope>NUCLEOTIDE SEQUENCE [LARGE SCALE GENOMIC DNA]</scope>
    <source>
        <strain evidence="1 2">ATCC 29799</strain>
    </source>
</reference>
<accession>A6P120</accession>
<reference evidence="1 2" key="1">
    <citation type="submission" date="2007-04" db="EMBL/GenBank/DDBJ databases">
        <authorList>
            <person name="Fulton L."/>
            <person name="Clifton S."/>
            <person name="Fulton B."/>
            <person name="Xu J."/>
            <person name="Minx P."/>
            <person name="Pepin K.H."/>
            <person name="Johnson M."/>
            <person name="Thiruvilangam P."/>
            <person name="Bhonagiri V."/>
            <person name="Nash W.E."/>
            <person name="Mardis E.R."/>
            <person name="Wilson R.K."/>
        </authorList>
    </citation>
    <scope>NUCLEOTIDE SEQUENCE [LARGE SCALE GENOMIC DNA]</scope>
    <source>
        <strain evidence="1 2">ATCC 29799</strain>
    </source>
</reference>
<dbReference type="EMBL" id="AAXG02000045">
    <property type="protein sequence ID" value="EDM98041.1"/>
    <property type="molecule type" value="Genomic_DNA"/>
</dbReference>